<keyword evidence="3" id="KW-1185">Reference proteome</keyword>
<feature type="compositionally biased region" description="Polar residues" evidence="1">
    <location>
        <begin position="159"/>
        <end position="168"/>
    </location>
</feature>
<organism evidence="2 3">
    <name type="scientific">Entomortierella chlamydospora</name>
    <dbReference type="NCBI Taxonomy" id="101097"/>
    <lineage>
        <taxon>Eukaryota</taxon>
        <taxon>Fungi</taxon>
        <taxon>Fungi incertae sedis</taxon>
        <taxon>Mucoromycota</taxon>
        <taxon>Mortierellomycotina</taxon>
        <taxon>Mortierellomycetes</taxon>
        <taxon>Mortierellales</taxon>
        <taxon>Mortierellaceae</taxon>
        <taxon>Entomortierella</taxon>
    </lineage>
</organism>
<feature type="compositionally biased region" description="Polar residues" evidence="1">
    <location>
        <begin position="23"/>
        <end position="41"/>
    </location>
</feature>
<sequence>MSSRNPIFTSFLSKDLYLQQVSNQSAAPGANGTTRSRSTLTGPRPPTFGSKFNSRKIFQDGPPSATLTSPRTPTTAQIDNVVKGLSLSPMPETTNNRSSSPILESMGESGPPAAEEPVMESMGSDGYSVEELLHQQRLAAYGTVNNQQGWPAPGYSMGHQHQQQYPGG</sequence>
<dbReference type="EMBL" id="JAAAID010001399">
    <property type="protein sequence ID" value="KAG0010162.1"/>
    <property type="molecule type" value="Genomic_DNA"/>
</dbReference>
<protein>
    <submittedName>
        <fullName evidence="2">Uncharacterized protein</fullName>
    </submittedName>
</protein>
<feature type="compositionally biased region" description="Polar residues" evidence="1">
    <location>
        <begin position="65"/>
        <end position="78"/>
    </location>
</feature>
<feature type="region of interest" description="Disordered" evidence="1">
    <location>
        <begin position="144"/>
        <end position="168"/>
    </location>
</feature>
<evidence type="ECO:0000313" key="2">
    <source>
        <dbReference type="EMBL" id="KAG0010162.1"/>
    </source>
</evidence>
<feature type="non-terminal residue" evidence="2">
    <location>
        <position position="168"/>
    </location>
</feature>
<dbReference type="Proteomes" id="UP000703661">
    <property type="component" value="Unassembled WGS sequence"/>
</dbReference>
<proteinExistence type="predicted"/>
<feature type="compositionally biased region" description="Polar residues" evidence="1">
    <location>
        <begin position="91"/>
        <end position="102"/>
    </location>
</feature>
<comment type="caution">
    <text evidence="2">The sequence shown here is derived from an EMBL/GenBank/DDBJ whole genome shotgun (WGS) entry which is preliminary data.</text>
</comment>
<name>A0A9P6SY54_9FUNG</name>
<evidence type="ECO:0000256" key="1">
    <source>
        <dbReference type="SAM" id="MobiDB-lite"/>
    </source>
</evidence>
<feature type="region of interest" description="Disordered" evidence="1">
    <location>
        <begin position="23"/>
        <end position="129"/>
    </location>
</feature>
<accession>A0A9P6SY54</accession>
<reference evidence="2" key="1">
    <citation type="journal article" date="2020" name="Fungal Divers.">
        <title>Resolving the Mortierellaceae phylogeny through synthesis of multi-gene phylogenetics and phylogenomics.</title>
        <authorList>
            <person name="Vandepol N."/>
            <person name="Liber J."/>
            <person name="Desiro A."/>
            <person name="Na H."/>
            <person name="Kennedy M."/>
            <person name="Barry K."/>
            <person name="Grigoriev I.V."/>
            <person name="Miller A.N."/>
            <person name="O'Donnell K."/>
            <person name="Stajich J.E."/>
            <person name="Bonito G."/>
        </authorList>
    </citation>
    <scope>NUCLEOTIDE SEQUENCE</scope>
    <source>
        <strain evidence="2">NRRL 2769</strain>
    </source>
</reference>
<evidence type="ECO:0000313" key="3">
    <source>
        <dbReference type="Proteomes" id="UP000703661"/>
    </source>
</evidence>
<dbReference type="AlphaFoldDB" id="A0A9P6SY54"/>
<gene>
    <name evidence="2" type="ORF">BGZ80_001715</name>
</gene>